<reference evidence="3 4" key="1">
    <citation type="submission" date="2021-01" db="EMBL/GenBank/DDBJ databases">
        <title>Whole genome shotgun sequence of Catellatospora coxensis NBRC 107359.</title>
        <authorList>
            <person name="Komaki H."/>
            <person name="Tamura T."/>
        </authorList>
    </citation>
    <scope>NUCLEOTIDE SEQUENCE [LARGE SCALE GENOMIC DNA]</scope>
    <source>
        <strain evidence="3 4">NBRC 107359</strain>
    </source>
</reference>
<dbReference type="InterPro" id="IPR003781">
    <property type="entry name" value="CoA-bd"/>
</dbReference>
<name>A0A8J3PDD1_9ACTN</name>
<gene>
    <name evidence="3" type="ORF">Cco03nite_76460</name>
</gene>
<dbReference type="SUPFAM" id="SSF55729">
    <property type="entry name" value="Acyl-CoA N-acyltransferases (Nat)"/>
    <property type="match status" value="1"/>
</dbReference>
<dbReference type="RefSeq" id="WP_203698906.1">
    <property type="nucleotide sequence ID" value="NZ_BAAALC010000004.1"/>
</dbReference>
<dbReference type="GO" id="GO:0016747">
    <property type="term" value="F:acyltransferase activity, transferring groups other than amino-acyl groups"/>
    <property type="evidence" value="ECO:0007669"/>
    <property type="project" value="InterPro"/>
</dbReference>
<dbReference type="InterPro" id="IPR032875">
    <property type="entry name" value="Succ_CoA_lig_flav_dom"/>
</dbReference>
<dbReference type="InterPro" id="IPR016102">
    <property type="entry name" value="Succinyl-CoA_synth-like"/>
</dbReference>
<dbReference type="Pfam" id="PF13380">
    <property type="entry name" value="CoA_binding_2"/>
    <property type="match status" value="1"/>
</dbReference>
<organism evidence="3 4">
    <name type="scientific">Catellatospora coxensis</name>
    <dbReference type="NCBI Taxonomy" id="310354"/>
    <lineage>
        <taxon>Bacteria</taxon>
        <taxon>Bacillati</taxon>
        <taxon>Actinomycetota</taxon>
        <taxon>Actinomycetes</taxon>
        <taxon>Micromonosporales</taxon>
        <taxon>Micromonosporaceae</taxon>
        <taxon>Catellatospora</taxon>
    </lineage>
</organism>
<dbReference type="AlphaFoldDB" id="A0A8J3PDD1"/>
<dbReference type="GO" id="GO:0005524">
    <property type="term" value="F:ATP binding"/>
    <property type="evidence" value="ECO:0007669"/>
    <property type="project" value="InterPro"/>
</dbReference>
<keyword evidence="4" id="KW-1185">Reference proteome</keyword>
<dbReference type="Gene3D" id="3.40.50.720">
    <property type="entry name" value="NAD(P)-binding Rossmann-like Domain"/>
    <property type="match status" value="1"/>
</dbReference>
<dbReference type="SUPFAM" id="SSF56059">
    <property type="entry name" value="Glutathione synthetase ATP-binding domain-like"/>
    <property type="match status" value="1"/>
</dbReference>
<dbReference type="SMART" id="SM00881">
    <property type="entry name" value="CoA_binding"/>
    <property type="match status" value="1"/>
</dbReference>
<comment type="caution">
    <text evidence="3">The sequence shown here is derived from an EMBL/GenBank/DDBJ whole genome shotgun (WGS) entry which is preliminary data.</text>
</comment>
<feature type="compositionally biased region" description="Low complexity" evidence="1">
    <location>
        <begin position="255"/>
        <end position="278"/>
    </location>
</feature>
<sequence length="872" mass="89561">MTGADVLLSDGTTVHLRQITPDDGDAVVAMHSRFSERTRYLRYFSPYPRIPARDLHRFVNVDHTDREAFVVAAGDRLVAVGRYERLGEQAVDAEVAFVVEDAYQGRGVGSVLLEHLAAAAAEAGITRFVAEVLPENGAMLRVFTDAGYEVTRRYADGVVTLTFPVAPTERSRAVQADREQRTEARSVARLLRPRAVAVYGASASGHGVGAAVLAHLRAGGFAGPVHHVHPDGTRSLADLSPPPPPAPPAGGGGAPVTAAGAPDPRRPAPIGGPSRPGEPGSGLGRGGETPGVSGIDLAVVATPPAALPEVLADAAAAGVHGLLVLTEMDPAQRRDLVRAARVAGMRVIGPGSLGIADHAVSLNATLVPRLPTPGRVSLFCHSGTLGLLLLAEAERRGLGMSGFVSAGRRADVSGNDLLQFWAEDPHTDVVAMYLESFGNPRKFARIARAVGRHKPIVMLAGHTGHGGSTLDEAAMQALRAHSGVIEVGTVGELFDVATLLAAQPLPAGDRIGVVSNAFALAALASAEIRAAGLRVGRSGAVGPAAKPDEFAAAVHAALHSDDTDAVVVVVAPPLPTGPLAADQSAETALLGPYADALADAVRDADKPVLASFLAGQGPAGVPSYRSIEEAVRALAQVTRRAAWLRAPAGTLPPAPPGADPAAPDLDTLLDSYGIPVVPSTRAAGAEQVAAAARGYGAAVALKVADRPNRIDLGAVRLNLGGRDEARRAYSDLEQLFGAGVEVLVQPMVAPGIACVVEVVDDPAFGPVVGFGLAGPVTELVGDRAWRAAPLTDTDAAALVRAPKAAPLLAAADADALAALLVRIGQLAADTARLRHLVFNPILVHPAGVSVLHALGELATSTPRPDTGPRQLR</sequence>
<dbReference type="PROSITE" id="PS51186">
    <property type="entry name" value="GNAT"/>
    <property type="match status" value="1"/>
</dbReference>
<evidence type="ECO:0000313" key="3">
    <source>
        <dbReference type="EMBL" id="GIG10946.1"/>
    </source>
</evidence>
<dbReference type="PANTHER" id="PTHR42793:SF1">
    <property type="entry name" value="PEPTIDYL-LYSINE N-ACETYLTRANSFERASE PATZ"/>
    <property type="match status" value="1"/>
</dbReference>
<evidence type="ECO:0000313" key="4">
    <source>
        <dbReference type="Proteomes" id="UP000630887"/>
    </source>
</evidence>
<dbReference type="Gene3D" id="3.40.630.30">
    <property type="match status" value="1"/>
</dbReference>
<dbReference type="SUPFAM" id="SSF52210">
    <property type="entry name" value="Succinyl-CoA synthetase domains"/>
    <property type="match status" value="2"/>
</dbReference>
<dbReference type="Gene3D" id="3.30.470.20">
    <property type="entry name" value="ATP-grasp fold, B domain"/>
    <property type="match status" value="1"/>
</dbReference>
<protein>
    <submittedName>
        <fullName evidence="3">GNAT family N-acetyltransferase</fullName>
    </submittedName>
</protein>
<dbReference type="EMBL" id="BONI01000107">
    <property type="protein sequence ID" value="GIG10946.1"/>
    <property type="molecule type" value="Genomic_DNA"/>
</dbReference>
<dbReference type="PANTHER" id="PTHR42793">
    <property type="entry name" value="COA BINDING DOMAIN CONTAINING PROTEIN"/>
    <property type="match status" value="1"/>
</dbReference>
<dbReference type="Gene3D" id="3.30.1490.20">
    <property type="entry name" value="ATP-grasp fold, A domain"/>
    <property type="match status" value="1"/>
</dbReference>
<feature type="region of interest" description="Disordered" evidence="1">
    <location>
        <begin position="225"/>
        <end position="289"/>
    </location>
</feature>
<dbReference type="Pfam" id="PF00583">
    <property type="entry name" value="Acetyltransf_1"/>
    <property type="match status" value="1"/>
</dbReference>
<feature type="compositionally biased region" description="Gly residues" evidence="1">
    <location>
        <begin position="279"/>
        <end position="289"/>
    </location>
</feature>
<dbReference type="InterPro" id="IPR013815">
    <property type="entry name" value="ATP_grasp_subdomain_1"/>
</dbReference>
<evidence type="ECO:0000259" key="2">
    <source>
        <dbReference type="PROSITE" id="PS51186"/>
    </source>
</evidence>
<dbReference type="InterPro" id="IPR000182">
    <property type="entry name" value="GNAT_dom"/>
</dbReference>
<dbReference type="InterPro" id="IPR036291">
    <property type="entry name" value="NAD(P)-bd_dom_sf"/>
</dbReference>
<dbReference type="Pfam" id="PF13607">
    <property type="entry name" value="Succ_CoA_lig"/>
    <property type="match status" value="1"/>
</dbReference>
<feature type="domain" description="N-acetyltransferase" evidence="2">
    <location>
        <begin position="14"/>
        <end position="166"/>
    </location>
</feature>
<evidence type="ECO:0000256" key="1">
    <source>
        <dbReference type="SAM" id="MobiDB-lite"/>
    </source>
</evidence>
<dbReference type="Pfam" id="PF13549">
    <property type="entry name" value="ATP-grasp_5"/>
    <property type="match status" value="1"/>
</dbReference>
<dbReference type="Gene3D" id="3.40.50.261">
    <property type="entry name" value="Succinyl-CoA synthetase domains"/>
    <property type="match status" value="2"/>
</dbReference>
<dbReference type="SUPFAM" id="SSF51735">
    <property type="entry name" value="NAD(P)-binding Rossmann-fold domains"/>
    <property type="match status" value="2"/>
</dbReference>
<accession>A0A8J3PDD1</accession>
<proteinExistence type="predicted"/>
<dbReference type="InterPro" id="IPR016181">
    <property type="entry name" value="Acyl_CoA_acyltransferase"/>
</dbReference>
<dbReference type="Proteomes" id="UP000630887">
    <property type="component" value="Unassembled WGS sequence"/>
</dbReference>